<dbReference type="EMBL" id="JACHIG010000001">
    <property type="protein sequence ID" value="MBB5031441.1"/>
    <property type="molecule type" value="Genomic_DNA"/>
</dbReference>
<dbReference type="Pfam" id="PF01656">
    <property type="entry name" value="CbiA"/>
    <property type="match status" value="1"/>
</dbReference>
<reference evidence="4 5" key="1">
    <citation type="submission" date="2020-08" db="EMBL/GenBank/DDBJ databases">
        <title>Genomic Encyclopedia of Type Strains, Phase IV (KMG-IV): sequencing the most valuable type-strain genomes for metagenomic binning, comparative biology and taxonomic classification.</title>
        <authorList>
            <person name="Goeker M."/>
        </authorList>
    </citation>
    <scope>NUCLEOTIDE SEQUENCE [LARGE SCALE GENOMIC DNA]</scope>
    <source>
        <strain evidence="4 5">DSM 12252</strain>
    </source>
</reference>
<dbReference type="PANTHER" id="PTHR43384:SF6">
    <property type="entry name" value="SEPTUM SITE-DETERMINING PROTEIN MIND HOMOLOG, CHLOROPLASTIC"/>
    <property type="match status" value="1"/>
</dbReference>
<dbReference type="GO" id="GO:0016887">
    <property type="term" value="F:ATP hydrolysis activity"/>
    <property type="evidence" value="ECO:0007669"/>
    <property type="project" value="TreeGrafter"/>
</dbReference>
<comment type="caution">
    <text evidence="4">The sequence shown here is derived from an EMBL/GenBank/DDBJ whole genome shotgun (WGS) entry which is preliminary data.</text>
</comment>
<dbReference type="Gene3D" id="3.40.50.300">
    <property type="entry name" value="P-loop containing nucleotide triphosphate hydrolases"/>
    <property type="match status" value="1"/>
</dbReference>
<evidence type="ECO:0000256" key="2">
    <source>
        <dbReference type="ARBA" id="ARBA00022840"/>
    </source>
</evidence>
<sequence>MPDPTQPSSAAFITFYSFKGGVGRSMSLINVAGIMAGRGFRVLALDMDLEAPGISYLMRHEAKLMEQTLPGFVDLLSDACTRGMEADLFALSPQAVVEKYSYPYTIPDGIRVSEDGLLRIMPAGSFDGHYQERLDALALGQLYREGRGQPLIAAFKHVIASSGMFDFVFIDSRTGFSDESGICTRDLGDHLVVVMGFNRQNQEGTEEFLRSLRMAGGKPKSLQVILSPVPNGEDELVEKREGEIAAALSEAWEEPLKPFLQIPYHPRLALTEEPHIFRRSRGYLYEAYVAIELAVSGMLGLTAASLRKEIIKVADEKRLDLVILLLKKLQKLDDGETAVEGLVTNKLMNLCLSPEAGELRQYLAATLPADSWAVGILAYRLHKKNMDDAGLFYERALEADPKDANNLGNYASLLTDVRKDHDTAEVFYKRALEANSTDADTLGNYAKLLFIQKRLEDGAIMLAKAWEQNPPKLNLQSELLFYACAHLWERHPDALGKLKTLLEAGGNSEGWHLEENVRVARESGHPHPDFIAALAEVVSAKATVDTLADFEVWKNGHF</sequence>
<dbReference type="InterPro" id="IPR050625">
    <property type="entry name" value="ParA/MinD_ATPase"/>
</dbReference>
<gene>
    <name evidence="4" type="ORF">HNQ65_000995</name>
</gene>
<dbReference type="InterPro" id="IPR027417">
    <property type="entry name" value="P-loop_NTPase"/>
</dbReference>
<dbReference type="RefSeq" id="WP_184338364.1">
    <property type="nucleotide sequence ID" value="NZ_JACHIG010000001.1"/>
</dbReference>
<dbReference type="PANTHER" id="PTHR43384">
    <property type="entry name" value="SEPTUM SITE-DETERMINING PROTEIN MIND HOMOLOG, CHLOROPLASTIC-RELATED"/>
    <property type="match status" value="1"/>
</dbReference>
<dbReference type="SUPFAM" id="SSF52540">
    <property type="entry name" value="P-loop containing nucleoside triphosphate hydrolases"/>
    <property type="match status" value="1"/>
</dbReference>
<keyword evidence="5" id="KW-1185">Reference proteome</keyword>
<evidence type="ECO:0000313" key="4">
    <source>
        <dbReference type="EMBL" id="MBB5031441.1"/>
    </source>
</evidence>
<dbReference type="Gene3D" id="1.25.40.10">
    <property type="entry name" value="Tetratricopeptide repeat domain"/>
    <property type="match status" value="1"/>
</dbReference>
<keyword evidence="2" id="KW-0067">ATP-binding</keyword>
<dbReference type="GO" id="GO:0051782">
    <property type="term" value="P:negative regulation of cell division"/>
    <property type="evidence" value="ECO:0007669"/>
    <property type="project" value="TreeGrafter"/>
</dbReference>
<dbReference type="InterPro" id="IPR011990">
    <property type="entry name" value="TPR-like_helical_dom_sf"/>
</dbReference>
<dbReference type="Proteomes" id="UP000590740">
    <property type="component" value="Unassembled WGS sequence"/>
</dbReference>
<feature type="domain" description="CobQ/CobB/MinD/ParA nucleotide binding" evidence="3">
    <location>
        <begin position="13"/>
        <end position="204"/>
    </location>
</feature>
<dbReference type="GO" id="GO:0009898">
    <property type="term" value="C:cytoplasmic side of plasma membrane"/>
    <property type="evidence" value="ECO:0007669"/>
    <property type="project" value="TreeGrafter"/>
</dbReference>
<dbReference type="NCBIfam" id="NF047398">
    <property type="entry name" value="AAA_KGGVGR"/>
    <property type="match status" value="1"/>
</dbReference>
<keyword evidence="1" id="KW-0547">Nucleotide-binding</keyword>
<dbReference type="InterPro" id="IPR002586">
    <property type="entry name" value="CobQ/CobB/MinD/ParA_Nub-bd_dom"/>
</dbReference>
<accession>A0A7W7Y865</accession>
<evidence type="ECO:0000313" key="5">
    <source>
        <dbReference type="Proteomes" id="UP000590740"/>
    </source>
</evidence>
<dbReference type="AlphaFoldDB" id="A0A7W7Y865"/>
<proteinExistence type="predicted"/>
<dbReference type="SUPFAM" id="SSF81901">
    <property type="entry name" value="HCP-like"/>
    <property type="match status" value="1"/>
</dbReference>
<organism evidence="4 5">
    <name type="scientific">Prosthecobacter vanneervenii</name>
    <dbReference type="NCBI Taxonomy" id="48466"/>
    <lineage>
        <taxon>Bacteria</taxon>
        <taxon>Pseudomonadati</taxon>
        <taxon>Verrucomicrobiota</taxon>
        <taxon>Verrucomicrobiia</taxon>
        <taxon>Verrucomicrobiales</taxon>
        <taxon>Verrucomicrobiaceae</taxon>
        <taxon>Prosthecobacter</taxon>
    </lineage>
</organism>
<evidence type="ECO:0000256" key="1">
    <source>
        <dbReference type="ARBA" id="ARBA00022741"/>
    </source>
</evidence>
<evidence type="ECO:0000259" key="3">
    <source>
        <dbReference type="Pfam" id="PF01656"/>
    </source>
</evidence>
<name>A0A7W7Y865_9BACT</name>
<dbReference type="GO" id="GO:0005829">
    <property type="term" value="C:cytosol"/>
    <property type="evidence" value="ECO:0007669"/>
    <property type="project" value="TreeGrafter"/>
</dbReference>
<dbReference type="GO" id="GO:0005524">
    <property type="term" value="F:ATP binding"/>
    <property type="evidence" value="ECO:0007669"/>
    <property type="project" value="UniProtKB-KW"/>
</dbReference>
<protein>
    <submittedName>
        <fullName evidence="4">Tetratricopeptide (TPR) repeat protein</fullName>
    </submittedName>
</protein>